<dbReference type="AlphaFoldDB" id="A0A955KYX0"/>
<name>A0A955KYX0_9BACT</name>
<dbReference type="EMBL" id="JAGQLI010000119">
    <property type="protein sequence ID" value="MCA9379247.1"/>
    <property type="molecule type" value="Genomic_DNA"/>
</dbReference>
<proteinExistence type="predicted"/>
<gene>
    <name evidence="1" type="ORF">KC640_02355</name>
</gene>
<evidence type="ECO:0000313" key="1">
    <source>
        <dbReference type="EMBL" id="MCA9379247.1"/>
    </source>
</evidence>
<reference evidence="1" key="1">
    <citation type="submission" date="2020-04" db="EMBL/GenBank/DDBJ databases">
        <authorList>
            <person name="Zhang T."/>
        </authorList>
    </citation>
    <scope>NUCLEOTIDE SEQUENCE</scope>
    <source>
        <strain evidence="1">HKST-UBA12</strain>
    </source>
</reference>
<comment type="caution">
    <text evidence="1">The sequence shown here is derived from an EMBL/GenBank/DDBJ whole genome shotgun (WGS) entry which is preliminary data.</text>
</comment>
<reference evidence="1" key="2">
    <citation type="journal article" date="2021" name="Microbiome">
        <title>Successional dynamics and alternative stable states in a saline activated sludge microbial community over 9 years.</title>
        <authorList>
            <person name="Wang Y."/>
            <person name="Ye J."/>
            <person name="Ju F."/>
            <person name="Liu L."/>
            <person name="Boyd J.A."/>
            <person name="Deng Y."/>
            <person name="Parks D.H."/>
            <person name="Jiang X."/>
            <person name="Yin X."/>
            <person name="Woodcroft B.J."/>
            <person name="Tyson G.W."/>
            <person name="Hugenholtz P."/>
            <person name="Polz M.F."/>
            <person name="Zhang T."/>
        </authorList>
    </citation>
    <scope>NUCLEOTIDE SEQUENCE</scope>
    <source>
        <strain evidence="1">HKST-UBA12</strain>
    </source>
</reference>
<accession>A0A955KYX0</accession>
<evidence type="ECO:0000313" key="2">
    <source>
        <dbReference type="Proteomes" id="UP000760819"/>
    </source>
</evidence>
<sequence length="140" mass="15478">MFNVFTNGSRLSAFNDIDGVNWKEKLPRFLEIAEVYMKDVITSLINNNLLTLSVNDPEFGVVACMSHINAELASKLGISELDALANNDTNPNERILLLVQHILNNCGELTGALPTTLHQALIPVLNGIIDEKYRQLNTEG</sequence>
<dbReference type="Proteomes" id="UP000760819">
    <property type="component" value="Unassembled WGS sequence"/>
</dbReference>
<protein>
    <submittedName>
        <fullName evidence="1">Uncharacterized protein</fullName>
    </submittedName>
</protein>
<organism evidence="1 2">
    <name type="scientific">Candidatus Dojkabacteria bacterium</name>
    <dbReference type="NCBI Taxonomy" id="2099670"/>
    <lineage>
        <taxon>Bacteria</taxon>
        <taxon>Candidatus Dojkabacteria</taxon>
    </lineage>
</organism>